<dbReference type="AlphaFoldDB" id="A0AAN6VKA9"/>
<sequence>MKFLSILALATAAIAAVAPNAEVDAMDMNAQVQGAATPQGETAGQPNHWLPPPPPPPPPGGCRPGSYSCTTTNNGWRVCDYSGHWVFAGYCSWGTTCKFNYQNGSPYCLPRY</sequence>
<feature type="region of interest" description="Disordered" evidence="1">
    <location>
        <begin position="29"/>
        <end position="64"/>
    </location>
</feature>
<gene>
    <name evidence="3" type="ORF">C8A00DRAFT_43942</name>
</gene>
<comment type="caution">
    <text evidence="3">The sequence shown here is derived from an EMBL/GenBank/DDBJ whole genome shotgun (WGS) entry which is preliminary data.</text>
</comment>
<dbReference type="EMBL" id="MU856951">
    <property type="protein sequence ID" value="KAK4153108.1"/>
    <property type="molecule type" value="Genomic_DNA"/>
</dbReference>
<accession>A0AAN6VKA9</accession>
<evidence type="ECO:0000313" key="4">
    <source>
        <dbReference type="Proteomes" id="UP001302745"/>
    </source>
</evidence>
<organism evidence="3 4">
    <name type="scientific">Chaetomidium leptoderma</name>
    <dbReference type="NCBI Taxonomy" id="669021"/>
    <lineage>
        <taxon>Eukaryota</taxon>
        <taxon>Fungi</taxon>
        <taxon>Dikarya</taxon>
        <taxon>Ascomycota</taxon>
        <taxon>Pezizomycotina</taxon>
        <taxon>Sordariomycetes</taxon>
        <taxon>Sordariomycetidae</taxon>
        <taxon>Sordariales</taxon>
        <taxon>Chaetomiaceae</taxon>
        <taxon>Chaetomidium</taxon>
    </lineage>
</organism>
<evidence type="ECO:0000313" key="3">
    <source>
        <dbReference type="EMBL" id="KAK4153108.1"/>
    </source>
</evidence>
<proteinExistence type="predicted"/>
<keyword evidence="2" id="KW-0732">Signal</keyword>
<dbReference type="Proteomes" id="UP001302745">
    <property type="component" value="Unassembled WGS sequence"/>
</dbReference>
<evidence type="ECO:0000256" key="2">
    <source>
        <dbReference type="SAM" id="SignalP"/>
    </source>
</evidence>
<protein>
    <submittedName>
        <fullName evidence="3">Uncharacterized protein</fullName>
    </submittedName>
</protein>
<evidence type="ECO:0000256" key="1">
    <source>
        <dbReference type="SAM" id="MobiDB-lite"/>
    </source>
</evidence>
<reference evidence="3" key="1">
    <citation type="journal article" date="2023" name="Mol. Phylogenet. Evol.">
        <title>Genome-scale phylogeny and comparative genomics of the fungal order Sordariales.</title>
        <authorList>
            <person name="Hensen N."/>
            <person name="Bonometti L."/>
            <person name="Westerberg I."/>
            <person name="Brannstrom I.O."/>
            <person name="Guillou S."/>
            <person name="Cros-Aarteil S."/>
            <person name="Calhoun S."/>
            <person name="Haridas S."/>
            <person name="Kuo A."/>
            <person name="Mondo S."/>
            <person name="Pangilinan J."/>
            <person name="Riley R."/>
            <person name="LaButti K."/>
            <person name="Andreopoulos B."/>
            <person name="Lipzen A."/>
            <person name="Chen C."/>
            <person name="Yan M."/>
            <person name="Daum C."/>
            <person name="Ng V."/>
            <person name="Clum A."/>
            <person name="Steindorff A."/>
            <person name="Ohm R.A."/>
            <person name="Martin F."/>
            <person name="Silar P."/>
            <person name="Natvig D.O."/>
            <person name="Lalanne C."/>
            <person name="Gautier V."/>
            <person name="Ament-Velasquez S.L."/>
            <person name="Kruys A."/>
            <person name="Hutchinson M.I."/>
            <person name="Powell A.J."/>
            <person name="Barry K."/>
            <person name="Miller A.N."/>
            <person name="Grigoriev I.V."/>
            <person name="Debuchy R."/>
            <person name="Gladieux P."/>
            <person name="Hiltunen Thoren M."/>
            <person name="Johannesson H."/>
        </authorList>
    </citation>
    <scope>NUCLEOTIDE SEQUENCE</scope>
    <source>
        <strain evidence="3">CBS 538.74</strain>
    </source>
</reference>
<feature type="compositionally biased region" description="Polar residues" evidence="1">
    <location>
        <begin position="30"/>
        <end position="45"/>
    </location>
</feature>
<feature type="signal peptide" evidence="2">
    <location>
        <begin position="1"/>
        <end position="25"/>
    </location>
</feature>
<reference evidence="3" key="2">
    <citation type="submission" date="2023-05" db="EMBL/GenBank/DDBJ databases">
        <authorList>
            <consortium name="Lawrence Berkeley National Laboratory"/>
            <person name="Steindorff A."/>
            <person name="Hensen N."/>
            <person name="Bonometti L."/>
            <person name="Westerberg I."/>
            <person name="Brannstrom I.O."/>
            <person name="Guillou S."/>
            <person name="Cros-Aarteil S."/>
            <person name="Calhoun S."/>
            <person name="Haridas S."/>
            <person name="Kuo A."/>
            <person name="Mondo S."/>
            <person name="Pangilinan J."/>
            <person name="Riley R."/>
            <person name="Labutti K."/>
            <person name="Andreopoulos B."/>
            <person name="Lipzen A."/>
            <person name="Chen C."/>
            <person name="Yanf M."/>
            <person name="Daum C."/>
            <person name="Ng V."/>
            <person name="Clum A."/>
            <person name="Ohm R."/>
            <person name="Martin F."/>
            <person name="Silar P."/>
            <person name="Natvig D."/>
            <person name="Lalanne C."/>
            <person name="Gautier V."/>
            <person name="Ament-Velasquez S.L."/>
            <person name="Kruys A."/>
            <person name="Hutchinson M.I."/>
            <person name="Powell A.J."/>
            <person name="Barry K."/>
            <person name="Miller A.N."/>
            <person name="Grigoriev I.V."/>
            <person name="Debuchy R."/>
            <person name="Gladieux P."/>
            <person name="Thoren M.H."/>
            <person name="Johannesson H."/>
        </authorList>
    </citation>
    <scope>NUCLEOTIDE SEQUENCE</scope>
    <source>
        <strain evidence="3">CBS 538.74</strain>
    </source>
</reference>
<feature type="compositionally biased region" description="Pro residues" evidence="1">
    <location>
        <begin position="49"/>
        <end position="61"/>
    </location>
</feature>
<name>A0AAN6VKA9_9PEZI</name>
<feature type="chain" id="PRO_5042951455" evidence="2">
    <location>
        <begin position="26"/>
        <end position="112"/>
    </location>
</feature>
<keyword evidence="4" id="KW-1185">Reference proteome</keyword>